<dbReference type="EMBL" id="JABELV010000066">
    <property type="protein sequence ID" value="KAG7535946.1"/>
    <property type="molecule type" value="Genomic_DNA"/>
</dbReference>
<name>A0A8K0NQQ5_9TREE</name>
<dbReference type="Proteomes" id="UP000812966">
    <property type="component" value="Unassembled WGS sequence"/>
</dbReference>
<organism evidence="2 3">
    <name type="scientific">Filobasidium floriforme</name>
    <dbReference type="NCBI Taxonomy" id="5210"/>
    <lineage>
        <taxon>Eukaryota</taxon>
        <taxon>Fungi</taxon>
        <taxon>Dikarya</taxon>
        <taxon>Basidiomycota</taxon>
        <taxon>Agaricomycotina</taxon>
        <taxon>Tremellomycetes</taxon>
        <taxon>Filobasidiales</taxon>
        <taxon>Filobasidiaceae</taxon>
        <taxon>Filobasidium</taxon>
    </lineage>
</organism>
<feature type="region of interest" description="Disordered" evidence="1">
    <location>
        <begin position="12"/>
        <end position="34"/>
    </location>
</feature>
<accession>A0A8K0NQQ5</accession>
<comment type="caution">
    <text evidence="2">The sequence shown here is derived from an EMBL/GenBank/DDBJ whole genome shotgun (WGS) entry which is preliminary data.</text>
</comment>
<dbReference type="OrthoDB" id="192748at2759"/>
<gene>
    <name evidence="2" type="ORF">FFLO_03544</name>
</gene>
<protein>
    <submittedName>
        <fullName evidence="2">Uncharacterized protein</fullName>
    </submittedName>
</protein>
<evidence type="ECO:0000313" key="3">
    <source>
        <dbReference type="Proteomes" id="UP000812966"/>
    </source>
</evidence>
<dbReference type="AlphaFoldDB" id="A0A8K0NQQ5"/>
<sequence length="186" mass="20256">MPLFRPTPYLLAGRPKTAPHEIPPPSSSLPAPRSADQADKYFRRVANENVKPGRGMRLLSVGGWVVGGVACTYMVLFADFGDKEHVFSPVRRQFRSYTSSLFNLSDSERSMMSLPFEDPVRKSGSVRTIGTTAESTISNNNNKNNPITGTGDVDVDAIERTGLLDKHGKGIAGPMNGESSIRGRFV</sequence>
<evidence type="ECO:0000313" key="2">
    <source>
        <dbReference type="EMBL" id="KAG7535946.1"/>
    </source>
</evidence>
<reference evidence="2" key="1">
    <citation type="submission" date="2020-04" db="EMBL/GenBank/DDBJ databases">
        <title>Analysis of mating type loci in Filobasidium floriforme.</title>
        <authorList>
            <person name="Nowrousian M."/>
        </authorList>
    </citation>
    <scope>NUCLEOTIDE SEQUENCE</scope>
    <source>
        <strain evidence="2">CBS 6242</strain>
    </source>
</reference>
<evidence type="ECO:0000256" key="1">
    <source>
        <dbReference type="SAM" id="MobiDB-lite"/>
    </source>
</evidence>
<proteinExistence type="predicted"/>
<keyword evidence="3" id="KW-1185">Reference proteome</keyword>